<evidence type="ECO:0000313" key="10">
    <source>
        <dbReference type="EMBL" id="RCK69667.1"/>
    </source>
</evidence>
<dbReference type="CDD" id="cd06261">
    <property type="entry name" value="TM_PBP2"/>
    <property type="match status" value="1"/>
</dbReference>
<keyword evidence="5 7" id="KW-1133">Transmembrane helix</keyword>
<feature type="compositionally biased region" description="Low complexity" evidence="8">
    <location>
        <begin position="9"/>
        <end position="22"/>
    </location>
</feature>
<comment type="subcellular location">
    <subcellularLocation>
        <location evidence="1 7">Cell membrane</location>
        <topology evidence="1 7">Multi-pass membrane protein</topology>
    </subcellularLocation>
</comment>
<sequence length="340" mass="35954">MSAQIGDQTAPAAVTATARRTGVGPGAPQRHDDLHPSRRRRRRANGRPVWEEDPHPVGLGLKGVVLALVVLVVAFPLYTVVVTSFSTQAETLRAGGLVVIPGELTLEAYRQILSGGVVTRAAVVSVGITVVGTALSMLVSVLAAYGLSRPGSLLHTPLLFVFLITMFFSAGLIPSYLLVSGLGLIDSYWALILPTAVSAFNILILRNFFMGIDNAILDAARIDGAGEWRILLRIVMPLSGAVLAVVALFYGVGYFNAFFNAVLYINDNAKWPLQLVLRSYVLQGASLPGGADPGQAASGAVAGMPIKMAVVVLATVPILLVYPFVQRHFTKGVIFGAIKG</sequence>
<gene>
    <name evidence="10" type="ORF">DT076_09420</name>
</gene>
<feature type="transmembrane region" description="Helical" evidence="7">
    <location>
        <begin position="230"/>
        <end position="252"/>
    </location>
</feature>
<evidence type="ECO:0000256" key="5">
    <source>
        <dbReference type="ARBA" id="ARBA00022989"/>
    </source>
</evidence>
<feature type="region of interest" description="Disordered" evidence="8">
    <location>
        <begin position="1"/>
        <end position="52"/>
    </location>
</feature>
<dbReference type="GO" id="GO:0055085">
    <property type="term" value="P:transmembrane transport"/>
    <property type="evidence" value="ECO:0007669"/>
    <property type="project" value="InterPro"/>
</dbReference>
<feature type="transmembrane region" description="Helical" evidence="7">
    <location>
        <begin position="64"/>
        <end position="85"/>
    </location>
</feature>
<evidence type="ECO:0000256" key="7">
    <source>
        <dbReference type="RuleBase" id="RU363032"/>
    </source>
</evidence>
<comment type="similarity">
    <text evidence="7">Belongs to the binding-protein-dependent transport system permease family.</text>
</comment>
<comment type="caution">
    <text evidence="10">The sequence shown here is derived from an EMBL/GenBank/DDBJ whole genome shotgun (WGS) entry which is preliminary data.</text>
</comment>
<dbReference type="SUPFAM" id="SSF161098">
    <property type="entry name" value="MetI-like"/>
    <property type="match status" value="1"/>
</dbReference>
<keyword evidence="6 7" id="KW-0472">Membrane</keyword>
<dbReference type="Pfam" id="PF00528">
    <property type="entry name" value="BPD_transp_1"/>
    <property type="match status" value="1"/>
</dbReference>
<dbReference type="PANTHER" id="PTHR43744:SF9">
    <property type="entry name" value="POLYGALACTURONAN_RHAMNOGALACTURONAN TRANSPORT SYSTEM PERMEASE PROTEIN YTCP"/>
    <property type="match status" value="1"/>
</dbReference>
<feature type="transmembrane region" description="Helical" evidence="7">
    <location>
        <begin position="122"/>
        <end position="147"/>
    </location>
</feature>
<keyword evidence="2 7" id="KW-0813">Transport</keyword>
<dbReference type="Gene3D" id="1.10.3720.10">
    <property type="entry name" value="MetI-like"/>
    <property type="match status" value="1"/>
</dbReference>
<dbReference type="AlphaFoldDB" id="A0A367YV86"/>
<evidence type="ECO:0000256" key="2">
    <source>
        <dbReference type="ARBA" id="ARBA00022448"/>
    </source>
</evidence>
<evidence type="ECO:0000256" key="6">
    <source>
        <dbReference type="ARBA" id="ARBA00023136"/>
    </source>
</evidence>
<evidence type="ECO:0000256" key="4">
    <source>
        <dbReference type="ARBA" id="ARBA00022692"/>
    </source>
</evidence>
<protein>
    <submittedName>
        <fullName evidence="10">Carbohydrate ABC transporter permease</fullName>
    </submittedName>
</protein>
<evidence type="ECO:0000259" key="9">
    <source>
        <dbReference type="PROSITE" id="PS50928"/>
    </source>
</evidence>
<dbReference type="InterPro" id="IPR035906">
    <property type="entry name" value="MetI-like_sf"/>
</dbReference>
<reference evidence="10 11" key="1">
    <citation type="submission" date="2018-07" db="EMBL/GenBank/DDBJ databases">
        <title>Desertimonas flava gen. nov. sp. nov.</title>
        <authorList>
            <person name="Liu S."/>
        </authorList>
    </citation>
    <scope>NUCLEOTIDE SEQUENCE [LARGE SCALE GENOMIC DNA]</scope>
    <source>
        <strain evidence="10 11">16Sb5-5</strain>
    </source>
</reference>
<dbReference type="RefSeq" id="WP_114126428.1">
    <property type="nucleotide sequence ID" value="NZ_QOUI01000005.1"/>
</dbReference>
<evidence type="ECO:0000256" key="8">
    <source>
        <dbReference type="SAM" id="MobiDB-lite"/>
    </source>
</evidence>
<keyword evidence="4 7" id="KW-0812">Transmembrane</keyword>
<evidence type="ECO:0000313" key="11">
    <source>
        <dbReference type="Proteomes" id="UP000252770"/>
    </source>
</evidence>
<evidence type="ECO:0000256" key="1">
    <source>
        <dbReference type="ARBA" id="ARBA00004651"/>
    </source>
</evidence>
<organism evidence="10 11">
    <name type="scientific">Desertihabitans brevis</name>
    <dbReference type="NCBI Taxonomy" id="2268447"/>
    <lineage>
        <taxon>Bacteria</taxon>
        <taxon>Bacillati</taxon>
        <taxon>Actinomycetota</taxon>
        <taxon>Actinomycetes</taxon>
        <taxon>Propionibacteriales</taxon>
        <taxon>Propionibacteriaceae</taxon>
        <taxon>Desertihabitans</taxon>
    </lineage>
</organism>
<dbReference type="Proteomes" id="UP000252770">
    <property type="component" value="Unassembled WGS sequence"/>
</dbReference>
<feature type="transmembrane region" description="Helical" evidence="7">
    <location>
        <begin position="306"/>
        <end position="325"/>
    </location>
</feature>
<name>A0A367YV86_9ACTN</name>
<dbReference type="GO" id="GO:0005886">
    <property type="term" value="C:plasma membrane"/>
    <property type="evidence" value="ECO:0007669"/>
    <property type="project" value="UniProtKB-SubCell"/>
</dbReference>
<proteinExistence type="inferred from homology"/>
<evidence type="ECO:0000256" key="3">
    <source>
        <dbReference type="ARBA" id="ARBA00022475"/>
    </source>
</evidence>
<dbReference type="PROSITE" id="PS50928">
    <property type="entry name" value="ABC_TM1"/>
    <property type="match status" value="1"/>
</dbReference>
<dbReference type="PANTHER" id="PTHR43744">
    <property type="entry name" value="ABC TRANSPORTER PERMEASE PROTEIN MG189-RELATED-RELATED"/>
    <property type="match status" value="1"/>
</dbReference>
<feature type="transmembrane region" description="Helical" evidence="7">
    <location>
        <begin position="159"/>
        <end position="182"/>
    </location>
</feature>
<dbReference type="EMBL" id="QOUI01000005">
    <property type="protein sequence ID" value="RCK69667.1"/>
    <property type="molecule type" value="Genomic_DNA"/>
</dbReference>
<keyword evidence="11" id="KW-1185">Reference proteome</keyword>
<feature type="transmembrane region" description="Helical" evidence="7">
    <location>
        <begin position="188"/>
        <end position="209"/>
    </location>
</feature>
<feature type="domain" description="ABC transmembrane type-1" evidence="9">
    <location>
        <begin position="122"/>
        <end position="325"/>
    </location>
</feature>
<dbReference type="InterPro" id="IPR000515">
    <property type="entry name" value="MetI-like"/>
</dbReference>
<accession>A0A367YV86</accession>
<keyword evidence="3" id="KW-1003">Cell membrane</keyword>